<accession>A0AAV2ICX5</accession>
<dbReference type="AlphaFoldDB" id="A0AAV2ICX5"/>
<organism evidence="2 3">
    <name type="scientific">Lymnaea stagnalis</name>
    <name type="common">Great pond snail</name>
    <name type="synonym">Helix stagnalis</name>
    <dbReference type="NCBI Taxonomy" id="6523"/>
    <lineage>
        <taxon>Eukaryota</taxon>
        <taxon>Metazoa</taxon>
        <taxon>Spiralia</taxon>
        <taxon>Lophotrochozoa</taxon>
        <taxon>Mollusca</taxon>
        <taxon>Gastropoda</taxon>
        <taxon>Heterobranchia</taxon>
        <taxon>Euthyneura</taxon>
        <taxon>Panpulmonata</taxon>
        <taxon>Hygrophila</taxon>
        <taxon>Lymnaeoidea</taxon>
        <taxon>Lymnaeidae</taxon>
        <taxon>Lymnaea</taxon>
    </lineage>
</organism>
<evidence type="ECO:0000313" key="3">
    <source>
        <dbReference type="Proteomes" id="UP001497497"/>
    </source>
</evidence>
<dbReference type="EMBL" id="CAXITT010000487">
    <property type="protein sequence ID" value="CAL1542457.1"/>
    <property type="molecule type" value="Genomic_DNA"/>
</dbReference>
<proteinExistence type="predicted"/>
<feature type="chain" id="PRO_5043506042" evidence="1">
    <location>
        <begin position="21"/>
        <end position="176"/>
    </location>
</feature>
<feature type="signal peptide" evidence="1">
    <location>
        <begin position="1"/>
        <end position="20"/>
    </location>
</feature>
<dbReference type="Proteomes" id="UP001497497">
    <property type="component" value="Unassembled WGS sequence"/>
</dbReference>
<reference evidence="2 3" key="1">
    <citation type="submission" date="2024-04" db="EMBL/GenBank/DDBJ databases">
        <authorList>
            <consortium name="Genoscope - CEA"/>
            <person name="William W."/>
        </authorList>
    </citation>
    <scope>NUCLEOTIDE SEQUENCE [LARGE SCALE GENOMIC DNA]</scope>
</reference>
<evidence type="ECO:0000313" key="2">
    <source>
        <dbReference type="EMBL" id="CAL1542457.1"/>
    </source>
</evidence>
<protein>
    <submittedName>
        <fullName evidence="2">Uncharacterized protein</fullName>
    </submittedName>
</protein>
<keyword evidence="3" id="KW-1185">Reference proteome</keyword>
<comment type="caution">
    <text evidence="2">The sequence shown here is derived from an EMBL/GenBank/DDBJ whole genome shotgun (WGS) entry which is preliminary data.</text>
</comment>
<evidence type="ECO:0000256" key="1">
    <source>
        <dbReference type="SAM" id="SignalP"/>
    </source>
</evidence>
<name>A0AAV2ICX5_LYMST</name>
<gene>
    <name evidence="2" type="ORF">GSLYS_00016051001</name>
</gene>
<sequence>MDIGIFIYLLFLSRLVIINCGSVTVTPFCPPAEEGKEYTMTFRWTPPKERILNIEIIREETAVASCSSLNVCNDYIPSLIRTTSTLNKTSSEITIFVQIFSMIRKKREHTHTDWYVSLQARDLTSCRVNFYTKVTMINCVQFLDVNHLFVTCKTSPTYHEVKWKIVNITRGVGVLF</sequence>
<keyword evidence="1" id="KW-0732">Signal</keyword>